<evidence type="ECO:0000256" key="1">
    <source>
        <dbReference type="SAM" id="MobiDB-lite"/>
    </source>
</evidence>
<dbReference type="OrthoDB" id="539213at2759"/>
<dbReference type="EMBL" id="PVQB02000183">
    <property type="protein sequence ID" value="KAF4341644.1"/>
    <property type="molecule type" value="Genomic_DNA"/>
</dbReference>
<comment type="caution">
    <text evidence="3">The sequence shown here is derived from an EMBL/GenBank/DDBJ whole genome shotgun (WGS) entry which is preliminary data.</text>
</comment>
<reference evidence="3" key="2">
    <citation type="submission" date="2020-02" db="EMBL/GenBank/DDBJ databases">
        <title>Identification and distribution of gene clusters putatively required for synthesis of sphingolipid metabolism inhibitors in phylogenetically diverse species of the filamentous fungus Fusarium.</title>
        <authorList>
            <person name="Kim H.-S."/>
            <person name="Busman M."/>
            <person name="Brown D.W."/>
            <person name="Divon H."/>
            <person name="Uhlig S."/>
            <person name="Proctor R.H."/>
        </authorList>
    </citation>
    <scope>NUCLEOTIDE SEQUENCE</scope>
    <source>
        <strain evidence="3">NRRL 25174</strain>
    </source>
</reference>
<dbReference type="Proteomes" id="UP000730481">
    <property type="component" value="Unassembled WGS sequence"/>
</dbReference>
<name>A0A9P5ANB2_9HYPO</name>
<evidence type="ECO:0000313" key="4">
    <source>
        <dbReference type="Proteomes" id="UP000730481"/>
    </source>
</evidence>
<feature type="domain" description="Clr5" evidence="2">
    <location>
        <begin position="55"/>
        <end position="119"/>
    </location>
</feature>
<accession>A0A9P5ANB2</accession>
<gene>
    <name evidence="3" type="ORF">FBEOM_4381</name>
</gene>
<feature type="region of interest" description="Disordered" evidence="1">
    <location>
        <begin position="727"/>
        <end position="755"/>
    </location>
</feature>
<dbReference type="Pfam" id="PF14420">
    <property type="entry name" value="Clr5"/>
    <property type="match status" value="1"/>
</dbReference>
<sequence length="881" mass="98325">MSKRDAQPDSGIYLRRNSTADSFIQVAYACHLLPDFPYIQYLSSEEDKFLGCSHQERWERLKLVIVALYLGKYGGNGKRTKIADIVSHMRNHYSFHAANTHLSRGSQSEYPHKFRAWGVSDRRVTKAQLDELALALQRKSKAGMSTSLVGIKRNGQEEPLDLRKAKRHLKGKHSAMEPETVQPGWLSSWVLPYSAFASALPKTHDEPSPYGQQPATPGYLAINSPEVTSQAQETNGPSPNLELFYQKAKDNRASLFLQGRLQELMVSMNQQDRKICVDYFHELYLHGYTTAKNWGSTPSIIPIVSPSMTTPVGWNSNSPWTLYLNSPPGPTIQEGSQGFSIVNAPTQLCRWAIHVPDISYTPAPDDDIDAAIPAAAFQDSIHDSIVSGNFATVQADSLPFSHEKIIQCLSDNPAALKMDSFKLAIMSGNHELLYSLLGSESREIRNELRSQFPFHLAASFISGGGSCCSILGELLYLGAPALPKYNIDDLGHTILDNLMVSIMRSHTRIHPDIVSYGFNSLSRFPGEEKDICGRWDADSPEIRQLFAQGYARIPSRWKHPFCHSSVQAICHAIITLFGSKYSPNVDTLSGLFTRRCTECGLELKLGPLHVLVVTAFYLAQSGMAGETLFGPLAILVCLISVGADISLRVNISVDDLLQVSETGTCRHRSMTASELAAEVPHSLILNWSPDCQVGWACLLQTLSKAQEVDCQVGWACPLQTLSKAQEVDEQDEYTSNDSERGWDEESGSEECNESSHCELEGERIGSHDLTNIKCTGPTIGLLWATIQTELLTYRKLEENDPWISANFSMRALQEWLENRTDNFEIPLVQQQMMNPHSDCGWFGDSDVCFWAVAEDACKERFMNMDDYRRSSFSQVPDIENW</sequence>
<organism evidence="3 4">
    <name type="scientific">Fusarium beomiforme</name>
    <dbReference type="NCBI Taxonomy" id="44412"/>
    <lineage>
        <taxon>Eukaryota</taxon>
        <taxon>Fungi</taxon>
        <taxon>Dikarya</taxon>
        <taxon>Ascomycota</taxon>
        <taxon>Pezizomycotina</taxon>
        <taxon>Sordariomycetes</taxon>
        <taxon>Hypocreomycetidae</taxon>
        <taxon>Hypocreales</taxon>
        <taxon>Nectriaceae</taxon>
        <taxon>Fusarium</taxon>
        <taxon>Fusarium burgessii species complex</taxon>
    </lineage>
</organism>
<reference evidence="3" key="1">
    <citation type="journal article" date="2017" name="Mycologia">
        <title>Fusarium algeriense, sp. nov., a novel toxigenic crown rot pathogen of durum wheat from Algeria is nested in the Fusarium burgessii species complex.</title>
        <authorList>
            <person name="Laraba I."/>
            <person name="Keddad A."/>
            <person name="Boureghda H."/>
            <person name="Abdallah N."/>
            <person name="Vaughan M.M."/>
            <person name="Proctor R.H."/>
            <person name="Busman M."/>
            <person name="O'Donnell K."/>
        </authorList>
    </citation>
    <scope>NUCLEOTIDE SEQUENCE</scope>
    <source>
        <strain evidence="3">NRRL 25174</strain>
    </source>
</reference>
<keyword evidence="4" id="KW-1185">Reference proteome</keyword>
<dbReference type="InterPro" id="IPR025676">
    <property type="entry name" value="Clr5_dom"/>
</dbReference>
<protein>
    <recommendedName>
        <fullName evidence="2">Clr5 domain-containing protein</fullName>
    </recommendedName>
</protein>
<proteinExistence type="predicted"/>
<dbReference type="AlphaFoldDB" id="A0A9P5ANB2"/>
<evidence type="ECO:0000313" key="3">
    <source>
        <dbReference type="EMBL" id="KAF4341644.1"/>
    </source>
</evidence>
<evidence type="ECO:0000259" key="2">
    <source>
        <dbReference type="Pfam" id="PF14420"/>
    </source>
</evidence>